<accession>A0A9Q1EP62</accession>
<dbReference type="AlphaFoldDB" id="A0A9Q1EP62"/>
<comment type="caution">
    <text evidence="2">The sequence shown here is derived from an EMBL/GenBank/DDBJ whole genome shotgun (WGS) entry which is preliminary data.</text>
</comment>
<protein>
    <submittedName>
        <fullName evidence="2">Uncharacterized protein</fullName>
    </submittedName>
</protein>
<proteinExistence type="predicted"/>
<feature type="compositionally biased region" description="Basic and acidic residues" evidence="1">
    <location>
        <begin position="34"/>
        <end position="70"/>
    </location>
</feature>
<feature type="region of interest" description="Disordered" evidence="1">
    <location>
        <begin position="33"/>
        <end position="110"/>
    </location>
</feature>
<evidence type="ECO:0000256" key="1">
    <source>
        <dbReference type="SAM" id="MobiDB-lite"/>
    </source>
</evidence>
<evidence type="ECO:0000313" key="2">
    <source>
        <dbReference type="EMBL" id="KAJ8342446.1"/>
    </source>
</evidence>
<reference evidence="2" key="1">
    <citation type="journal article" date="2023" name="Science">
        <title>Genome structures resolve the early diversification of teleost fishes.</title>
        <authorList>
            <person name="Parey E."/>
            <person name="Louis A."/>
            <person name="Montfort J."/>
            <person name="Bouchez O."/>
            <person name="Roques C."/>
            <person name="Iampietro C."/>
            <person name="Lluch J."/>
            <person name="Castinel A."/>
            <person name="Donnadieu C."/>
            <person name="Desvignes T."/>
            <person name="Floi Bucao C."/>
            <person name="Jouanno E."/>
            <person name="Wen M."/>
            <person name="Mejri S."/>
            <person name="Dirks R."/>
            <person name="Jansen H."/>
            <person name="Henkel C."/>
            <person name="Chen W.J."/>
            <person name="Zahm M."/>
            <person name="Cabau C."/>
            <person name="Klopp C."/>
            <person name="Thompson A.W."/>
            <person name="Robinson-Rechavi M."/>
            <person name="Braasch I."/>
            <person name="Lecointre G."/>
            <person name="Bobe J."/>
            <person name="Postlethwait J.H."/>
            <person name="Berthelot C."/>
            <person name="Roest Crollius H."/>
            <person name="Guiguen Y."/>
        </authorList>
    </citation>
    <scope>NUCLEOTIDE SEQUENCE</scope>
    <source>
        <strain evidence="2">WJC10195</strain>
    </source>
</reference>
<name>A0A9Q1EP62_SYNKA</name>
<dbReference type="EMBL" id="JAINUF010000014">
    <property type="protein sequence ID" value="KAJ8342446.1"/>
    <property type="molecule type" value="Genomic_DNA"/>
</dbReference>
<gene>
    <name evidence="2" type="ORF">SKAU_G00323740</name>
</gene>
<keyword evidence="3" id="KW-1185">Reference proteome</keyword>
<sequence>MSVSDGLRDTEQIKLEKQTCAFGEMAAIRPLSSRKADFPQHRHRERLAEDRPNLSQRFDSEMSLSRRQDSTHTAAGLGALARISKPSPPREKAILGGLRRERPRRTAISNGAATACGVYRVRPRRRLHEKGKAR</sequence>
<evidence type="ECO:0000313" key="3">
    <source>
        <dbReference type="Proteomes" id="UP001152622"/>
    </source>
</evidence>
<organism evidence="2 3">
    <name type="scientific">Synaphobranchus kaupii</name>
    <name type="common">Kaup's arrowtooth eel</name>
    <dbReference type="NCBI Taxonomy" id="118154"/>
    <lineage>
        <taxon>Eukaryota</taxon>
        <taxon>Metazoa</taxon>
        <taxon>Chordata</taxon>
        <taxon>Craniata</taxon>
        <taxon>Vertebrata</taxon>
        <taxon>Euteleostomi</taxon>
        <taxon>Actinopterygii</taxon>
        <taxon>Neopterygii</taxon>
        <taxon>Teleostei</taxon>
        <taxon>Anguilliformes</taxon>
        <taxon>Synaphobranchidae</taxon>
        <taxon>Synaphobranchus</taxon>
    </lineage>
</organism>
<dbReference type="Proteomes" id="UP001152622">
    <property type="component" value="Chromosome 14"/>
</dbReference>